<feature type="non-terminal residue" evidence="1">
    <location>
        <position position="139"/>
    </location>
</feature>
<evidence type="ECO:0000313" key="2">
    <source>
        <dbReference type="Proteomes" id="UP000236291"/>
    </source>
</evidence>
<name>A0A2K3LUG3_TRIPR</name>
<reference evidence="1 2" key="2">
    <citation type="journal article" date="2017" name="Front. Plant Sci.">
        <title>Gene Classification and Mining of Molecular Markers Useful in Red Clover (Trifolium pratense) Breeding.</title>
        <authorList>
            <person name="Istvanek J."/>
            <person name="Dluhosova J."/>
            <person name="Dluhos P."/>
            <person name="Patkova L."/>
            <person name="Nedelnik J."/>
            <person name="Repkova J."/>
        </authorList>
    </citation>
    <scope>NUCLEOTIDE SEQUENCE [LARGE SCALE GENOMIC DNA]</scope>
    <source>
        <strain evidence="2">cv. Tatra</strain>
        <tissue evidence="1">Young leaves</tissue>
    </source>
</reference>
<gene>
    <name evidence="1" type="ORF">L195_g038213</name>
</gene>
<dbReference type="Pfam" id="PF14223">
    <property type="entry name" value="Retrotran_gag_2"/>
    <property type="match status" value="1"/>
</dbReference>
<proteinExistence type="predicted"/>
<accession>A0A2K3LUG3</accession>
<sequence>MSDGKLSAKIPHFDGLHYDHWSELMENLLRAKGLCPMIEMDYQEPIEMTVLTDEQLELLQDAKTNDHKVKHYLFRAIDRSVFEQILDRRTAKSVWDSLKRKYGGNDRVKKSMLNSLRRKFEVLEMKDAETITEYFARVM</sequence>
<evidence type="ECO:0000313" key="1">
    <source>
        <dbReference type="EMBL" id="PNX82185.1"/>
    </source>
</evidence>
<dbReference type="EMBL" id="ASHM01041450">
    <property type="protein sequence ID" value="PNX82185.1"/>
    <property type="molecule type" value="Genomic_DNA"/>
</dbReference>
<dbReference type="AlphaFoldDB" id="A0A2K3LUG3"/>
<comment type="caution">
    <text evidence="1">The sequence shown here is derived from an EMBL/GenBank/DDBJ whole genome shotgun (WGS) entry which is preliminary data.</text>
</comment>
<protein>
    <submittedName>
        <fullName evidence="1">Retrovirus-related Pol polyprotein from transposon TNT 1-94</fullName>
    </submittedName>
</protein>
<dbReference type="PANTHER" id="PTHR35317">
    <property type="entry name" value="OS04G0629600 PROTEIN"/>
    <property type="match status" value="1"/>
</dbReference>
<dbReference type="Proteomes" id="UP000236291">
    <property type="component" value="Unassembled WGS sequence"/>
</dbReference>
<reference evidence="1 2" key="1">
    <citation type="journal article" date="2014" name="Am. J. Bot.">
        <title>Genome assembly and annotation for red clover (Trifolium pratense; Fabaceae).</title>
        <authorList>
            <person name="Istvanek J."/>
            <person name="Jaros M."/>
            <person name="Krenek A."/>
            <person name="Repkova J."/>
        </authorList>
    </citation>
    <scope>NUCLEOTIDE SEQUENCE [LARGE SCALE GENOMIC DNA]</scope>
    <source>
        <strain evidence="2">cv. Tatra</strain>
        <tissue evidence="1">Young leaves</tissue>
    </source>
</reference>
<dbReference type="PANTHER" id="PTHR35317:SF27">
    <property type="entry name" value="RETROVIRUS-RELATED POL POLYPROTEIN FROM TRANSPOSON TNT 1-94"/>
    <property type="match status" value="1"/>
</dbReference>
<organism evidence="1 2">
    <name type="scientific">Trifolium pratense</name>
    <name type="common">Red clover</name>
    <dbReference type="NCBI Taxonomy" id="57577"/>
    <lineage>
        <taxon>Eukaryota</taxon>
        <taxon>Viridiplantae</taxon>
        <taxon>Streptophyta</taxon>
        <taxon>Embryophyta</taxon>
        <taxon>Tracheophyta</taxon>
        <taxon>Spermatophyta</taxon>
        <taxon>Magnoliopsida</taxon>
        <taxon>eudicotyledons</taxon>
        <taxon>Gunneridae</taxon>
        <taxon>Pentapetalae</taxon>
        <taxon>rosids</taxon>
        <taxon>fabids</taxon>
        <taxon>Fabales</taxon>
        <taxon>Fabaceae</taxon>
        <taxon>Papilionoideae</taxon>
        <taxon>50 kb inversion clade</taxon>
        <taxon>NPAAA clade</taxon>
        <taxon>Hologalegina</taxon>
        <taxon>IRL clade</taxon>
        <taxon>Trifolieae</taxon>
        <taxon>Trifolium</taxon>
    </lineage>
</organism>